<sequence>MLPFILLRGTVMKLETAAAPITQQVVTVRLVLEPDVRRHFFSLMITFSLCNMSGAASLKGLQKKSHQIQAKLKCGIFRLGKKLIPVCLTGSPDAGLFPVFIQEDRKLRISRSLTGSPDRRFLHKAFH</sequence>
<accession>A0A3P9PCM3</accession>
<evidence type="ECO:0000313" key="1">
    <source>
        <dbReference type="Ensembl" id="ENSPREP00000019510.1"/>
    </source>
</evidence>
<dbReference type="Proteomes" id="UP000242638">
    <property type="component" value="Unassembled WGS sequence"/>
</dbReference>
<evidence type="ECO:0000313" key="2">
    <source>
        <dbReference type="Proteomes" id="UP000242638"/>
    </source>
</evidence>
<dbReference type="AlphaFoldDB" id="A0A3P9PCM3"/>
<reference evidence="1" key="3">
    <citation type="submission" date="2025-09" db="UniProtKB">
        <authorList>
            <consortium name="Ensembl"/>
        </authorList>
    </citation>
    <scope>IDENTIFICATION</scope>
    <source>
        <strain evidence="1">Guanapo</strain>
    </source>
</reference>
<organism evidence="1 2">
    <name type="scientific">Poecilia reticulata</name>
    <name type="common">Guppy</name>
    <name type="synonym">Acanthophacelus reticulatus</name>
    <dbReference type="NCBI Taxonomy" id="8081"/>
    <lineage>
        <taxon>Eukaryota</taxon>
        <taxon>Metazoa</taxon>
        <taxon>Chordata</taxon>
        <taxon>Craniata</taxon>
        <taxon>Vertebrata</taxon>
        <taxon>Euteleostomi</taxon>
        <taxon>Actinopterygii</taxon>
        <taxon>Neopterygii</taxon>
        <taxon>Teleostei</taxon>
        <taxon>Neoteleostei</taxon>
        <taxon>Acanthomorphata</taxon>
        <taxon>Ovalentaria</taxon>
        <taxon>Atherinomorphae</taxon>
        <taxon>Cyprinodontiformes</taxon>
        <taxon>Poeciliidae</taxon>
        <taxon>Poeciliinae</taxon>
        <taxon>Poecilia</taxon>
    </lineage>
</organism>
<reference evidence="2" key="1">
    <citation type="submission" date="2013-11" db="EMBL/GenBank/DDBJ databases">
        <title>The genomic landscape of the Guanapo guppy.</title>
        <authorList>
            <person name="Kuenstner A."/>
            <person name="Dreyer C."/>
        </authorList>
    </citation>
    <scope>NUCLEOTIDE SEQUENCE</scope>
    <source>
        <strain evidence="2">Guanapo</strain>
    </source>
</reference>
<name>A0A3P9PCM3_POERE</name>
<keyword evidence="2" id="KW-1185">Reference proteome</keyword>
<protein>
    <submittedName>
        <fullName evidence="1">Uncharacterized protein</fullName>
    </submittedName>
</protein>
<proteinExistence type="predicted"/>
<dbReference type="Ensembl" id="ENSPRET00000019720.1">
    <property type="protein sequence ID" value="ENSPREP00000019510.1"/>
    <property type="gene ID" value="ENSPREG00000013195.1"/>
</dbReference>
<dbReference type="Bgee" id="ENSPREG00000013195">
    <property type="expression patterns" value="Expressed in caudal fin and 1 other cell type or tissue"/>
</dbReference>
<reference evidence="1" key="2">
    <citation type="submission" date="2025-08" db="UniProtKB">
        <authorList>
            <consortium name="Ensembl"/>
        </authorList>
    </citation>
    <scope>IDENTIFICATION</scope>
    <source>
        <strain evidence="1">Guanapo</strain>
    </source>
</reference>